<dbReference type="GO" id="GO:0006355">
    <property type="term" value="P:regulation of DNA-templated transcription"/>
    <property type="evidence" value="ECO:0007669"/>
    <property type="project" value="InterPro"/>
</dbReference>
<comment type="caution">
    <text evidence="1">The sequence shown here is derived from an EMBL/GenBank/DDBJ whole genome shotgun (WGS) entry which is preliminary data.</text>
</comment>
<reference evidence="1 2" key="1">
    <citation type="submission" date="2019-11" db="EMBL/GenBank/DDBJ databases">
        <title>Streptococcus uberis isolated from clinical mastitis cases on a southeastern Queensland dairy.</title>
        <authorList>
            <person name="Workentine M.L."/>
            <person name="Price R."/>
            <person name="Olchowy T."/>
        </authorList>
    </citation>
    <scope>NUCLEOTIDE SEQUENCE [LARGE SCALE GENOMIC DNA]</scope>
    <source>
        <strain evidence="1 2">OLC4459-A17</strain>
    </source>
</reference>
<evidence type="ECO:0008006" key="3">
    <source>
        <dbReference type="Google" id="ProtNLM"/>
    </source>
</evidence>
<accession>A0A6L6G6M4</accession>
<name>A0A6L6G6M4_STRUB</name>
<dbReference type="RefSeq" id="WP_154617149.1">
    <property type="nucleotide sequence ID" value="NZ_WLXE01000035.1"/>
</dbReference>
<evidence type="ECO:0000313" key="1">
    <source>
        <dbReference type="EMBL" id="MTD01115.1"/>
    </source>
</evidence>
<dbReference type="InterPro" id="IPR013321">
    <property type="entry name" value="Arc_rbn_hlx_hlx"/>
</dbReference>
<protein>
    <recommendedName>
        <fullName evidence="3">CopG family transcriptional regulator</fullName>
    </recommendedName>
</protein>
<dbReference type="Proteomes" id="UP000483839">
    <property type="component" value="Unassembled WGS sequence"/>
</dbReference>
<dbReference type="AlphaFoldDB" id="A0A6L6G6M4"/>
<gene>
    <name evidence="1" type="ORF">GKS16_02300</name>
</gene>
<proteinExistence type="predicted"/>
<sequence>MIEIRKDLMQQLLEISIKEDRTVKDLVNQAVYEFVQNRSSDDDDFGEIDSQEIELTVEDFDFAKQLHL</sequence>
<organism evidence="1 2">
    <name type="scientific">Streptococcus uberis</name>
    <dbReference type="NCBI Taxonomy" id="1349"/>
    <lineage>
        <taxon>Bacteria</taxon>
        <taxon>Bacillati</taxon>
        <taxon>Bacillota</taxon>
        <taxon>Bacilli</taxon>
        <taxon>Lactobacillales</taxon>
        <taxon>Streptococcaceae</taxon>
        <taxon>Streptococcus</taxon>
    </lineage>
</organism>
<dbReference type="EMBL" id="WLXI01000015">
    <property type="protein sequence ID" value="MTD01115.1"/>
    <property type="molecule type" value="Genomic_DNA"/>
</dbReference>
<dbReference type="Gene3D" id="1.10.1220.10">
    <property type="entry name" value="Met repressor-like"/>
    <property type="match status" value="1"/>
</dbReference>
<evidence type="ECO:0000313" key="2">
    <source>
        <dbReference type="Proteomes" id="UP000483839"/>
    </source>
</evidence>